<reference evidence="1 2" key="1">
    <citation type="submission" date="2014-04" db="EMBL/GenBank/DDBJ databases">
        <authorList>
            <consortium name="DOE Joint Genome Institute"/>
            <person name="Kuo A."/>
            <person name="Kohler A."/>
            <person name="Costa M.D."/>
            <person name="Nagy L.G."/>
            <person name="Floudas D."/>
            <person name="Copeland A."/>
            <person name="Barry K.W."/>
            <person name="Cichocki N."/>
            <person name="Veneault-Fourrey C."/>
            <person name="LaButti K."/>
            <person name="Lindquist E.A."/>
            <person name="Lipzen A."/>
            <person name="Lundell T."/>
            <person name="Morin E."/>
            <person name="Murat C."/>
            <person name="Sun H."/>
            <person name="Tunlid A."/>
            <person name="Henrissat B."/>
            <person name="Grigoriev I.V."/>
            <person name="Hibbett D.S."/>
            <person name="Martin F."/>
            <person name="Nordberg H.P."/>
            <person name="Cantor M.N."/>
            <person name="Hua S.X."/>
        </authorList>
    </citation>
    <scope>NUCLEOTIDE SEQUENCE [LARGE SCALE GENOMIC DNA]</scope>
    <source>
        <strain evidence="1 2">441</strain>
    </source>
</reference>
<gene>
    <name evidence="1" type="ORF">PISMIDRAFT_513224</name>
</gene>
<dbReference type="EMBL" id="KN833743">
    <property type="protein sequence ID" value="KIK22115.1"/>
    <property type="molecule type" value="Genomic_DNA"/>
</dbReference>
<organism evidence="1 2">
    <name type="scientific">Pisolithus microcarpus 441</name>
    <dbReference type="NCBI Taxonomy" id="765257"/>
    <lineage>
        <taxon>Eukaryota</taxon>
        <taxon>Fungi</taxon>
        <taxon>Dikarya</taxon>
        <taxon>Basidiomycota</taxon>
        <taxon>Agaricomycotina</taxon>
        <taxon>Agaricomycetes</taxon>
        <taxon>Agaricomycetidae</taxon>
        <taxon>Boletales</taxon>
        <taxon>Sclerodermatineae</taxon>
        <taxon>Pisolithaceae</taxon>
        <taxon>Pisolithus</taxon>
    </lineage>
</organism>
<proteinExistence type="predicted"/>
<name>A0A0C9YBJ7_9AGAM</name>
<dbReference type="HOGENOM" id="CLU_1571268_0_0_1"/>
<protein>
    <submittedName>
        <fullName evidence="1">Uncharacterized protein</fullName>
    </submittedName>
</protein>
<dbReference type="OrthoDB" id="3034033at2759"/>
<keyword evidence="2" id="KW-1185">Reference proteome</keyword>
<reference evidence="2" key="2">
    <citation type="submission" date="2015-01" db="EMBL/GenBank/DDBJ databases">
        <title>Evolutionary Origins and Diversification of the Mycorrhizal Mutualists.</title>
        <authorList>
            <consortium name="DOE Joint Genome Institute"/>
            <consortium name="Mycorrhizal Genomics Consortium"/>
            <person name="Kohler A."/>
            <person name="Kuo A."/>
            <person name="Nagy L.G."/>
            <person name="Floudas D."/>
            <person name="Copeland A."/>
            <person name="Barry K.W."/>
            <person name="Cichocki N."/>
            <person name="Veneault-Fourrey C."/>
            <person name="LaButti K."/>
            <person name="Lindquist E.A."/>
            <person name="Lipzen A."/>
            <person name="Lundell T."/>
            <person name="Morin E."/>
            <person name="Murat C."/>
            <person name="Riley R."/>
            <person name="Ohm R."/>
            <person name="Sun H."/>
            <person name="Tunlid A."/>
            <person name="Henrissat B."/>
            <person name="Grigoriev I.V."/>
            <person name="Hibbett D.S."/>
            <person name="Martin F."/>
        </authorList>
    </citation>
    <scope>NUCLEOTIDE SEQUENCE [LARGE SCALE GENOMIC DNA]</scope>
    <source>
        <strain evidence="2">441</strain>
    </source>
</reference>
<dbReference type="AlphaFoldDB" id="A0A0C9YBJ7"/>
<evidence type="ECO:0000313" key="2">
    <source>
        <dbReference type="Proteomes" id="UP000054018"/>
    </source>
</evidence>
<evidence type="ECO:0000313" key="1">
    <source>
        <dbReference type="EMBL" id="KIK22115.1"/>
    </source>
</evidence>
<dbReference type="Proteomes" id="UP000054018">
    <property type="component" value="Unassembled WGS sequence"/>
</dbReference>
<sequence>MISSHCFSQLAQILRHANRRYTHIALFHRSTLHLTHHAKRTASHLRIDTRKALRCPIHLVSRQPLPLLESSPLVPVRTTVVAMQGGTQVMGAGVDAMVSAAIRGLHYTYPELLMYSDIPTPGAPLLKPRQLPEVDISDVPCDSSPAGLSSCGSFTTVRILLSHLATLACH</sequence>
<accession>A0A0C9YBJ7</accession>